<evidence type="ECO:0000313" key="12">
    <source>
        <dbReference type="EMBL" id="PZR14549.1"/>
    </source>
</evidence>
<dbReference type="PRINTS" id="PR01374">
    <property type="entry name" value="TONBPROTEIN"/>
</dbReference>
<evidence type="ECO:0000256" key="6">
    <source>
        <dbReference type="ARBA" id="ARBA00022692"/>
    </source>
</evidence>
<dbReference type="GO" id="GO:0031992">
    <property type="term" value="F:energy transducer activity"/>
    <property type="evidence" value="ECO:0007669"/>
    <property type="project" value="InterPro"/>
</dbReference>
<dbReference type="GO" id="GO:0098797">
    <property type="term" value="C:plasma membrane protein complex"/>
    <property type="evidence" value="ECO:0007669"/>
    <property type="project" value="TreeGrafter"/>
</dbReference>
<evidence type="ECO:0000256" key="2">
    <source>
        <dbReference type="ARBA" id="ARBA00006555"/>
    </source>
</evidence>
<dbReference type="NCBIfam" id="TIGR01352">
    <property type="entry name" value="tonB_Cterm"/>
    <property type="match status" value="1"/>
</dbReference>
<evidence type="ECO:0000256" key="3">
    <source>
        <dbReference type="ARBA" id="ARBA00022448"/>
    </source>
</evidence>
<dbReference type="Gene3D" id="3.30.1150.10">
    <property type="match status" value="1"/>
</dbReference>
<dbReference type="GO" id="GO:0055085">
    <property type="term" value="P:transmembrane transport"/>
    <property type="evidence" value="ECO:0007669"/>
    <property type="project" value="InterPro"/>
</dbReference>
<dbReference type="SUPFAM" id="SSF74653">
    <property type="entry name" value="TolA/TonB C-terminal domain"/>
    <property type="match status" value="1"/>
</dbReference>
<dbReference type="PROSITE" id="PS52015">
    <property type="entry name" value="TONB_CTD"/>
    <property type="match status" value="1"/>
</dbReference>
<dbReference type="GO" id="GO:0015031">
    <property type="term" value="P:protein transport"/>
    <property type="evidence" value="ECO:0007669"/>
    <property type="project" value="UniProtKB-KW"/>
</dbReference>
<evidence type="ECO:0000256" key="9">
    <source>
        <dbReference type="ARBA" id="ARBA00023136"/>
    </source>
</evidence>
<feature type="region of interest" description="Disordered" evidence="10">
    <location>
        <begin position="1"/>
        <end position="79"/>
    </location>
</feature>
<sequence>MPQSTPRPPPNRVVEMEFFEEKKPEPPPEEKPPEPEPPKLEIPRVKPPPQKLVAKAEAPPPKEDLPPPPNQEPPKEVPQEPVPIVIGVTMDSTTATGGFAVQVGNTTYGKASNTVTEAANVKAYSAPKYAPPGSADTEPSMVGEVKADYPPEAKKNEIEGTVRLRVTIDENGVVTAVSIISGPGYGLNEAARDAMKRFKWKPATKGGENVGYTITYAYTFTLD</sequence>
<evidence type="ECO:0000256" key="7">
    <source>
        <dbReference type="ARBA" id="ARBA00022927"/>
    </source>
</evidence>
<dbReference type="InterPro" id="IPR037682">
    <property type="entry name" value="TonB_C"/>
</dbReference>
<evidence type="ECO:0000256" key="10">
    <source>
        <dbReference type="SAM" id="MobiDB-lite"/>
    </source>
</evidence>
<evidence type="ECO:0000256" key="8">
    <source>
        <dbReference type="ARBA" id="ARBA00022989"/>
    </source>
</evidence>
<protein>
    <submittedName>
        <fullName evidence="12">Energy transducer TonB</fullName>
    </submittedName>
</protein>
<keyword evidence="5" id="KW-0997">Cell inner membrane</keyword>
<dbReference type="GO" id="GO:0030288">
    <property type="term" value="C:outer membrane-bounded periplasmic space"/>
    <property type="evidence" value="ECO:0007669"/>
    <property type="project" value="InterPro"/>
</dbReference>
<feature type="domain" description="TonB C-terminal" evidence="11">
    <location>
        <begin position="134"/>
        <end position="223"/>
    </location>
</feature>
<keyword evidence="9" id="KW-0472">Membrane</keyword>
<reference evidence="12 13" key="1">
    <citation type="submission" date="2017-08" db="EMBL/GenBank/DDBJ databases">
        <title>Infants hospitalized years apart are colonized by the same room-sourced microbial strains.</title>
        <authorList>
            <person name="Brooks B."/>
            <person name="Olm M.R."/>
            <person name="Firek B.A."/>
            <person name="Baker R."/>
            <person name="Thomas B.C."/>
            <person name="Morowitz M.J."/>
            <person name="Banfield J.F."/>
        </authorList>
    </citation>
    <scope>NUCLEOTIDE SEQUENCE [LARGE SCALE GENOMIC DNA]</scope>
    <source>
        <strain evidence="12">S2_003_000_R2_14</strain>
    </source>
</reference>
<dbReference type="InterPro" id="IPR003538">
    <property type="entry name" value="TonB"/>
</dbReference>
<keyword evidence="6" id="KW-0812">Transmembrane</keyword>
<dbReference type="Proteomes" id="UP000249061">
    <property type="component" value="Unassembled WGS sequence"/>
</dbReference>
<keyword evidence="7" id="KW-0653">Protein transport</keyword>
<dbReference type="PANTHER" id="PTHR33446:SF2">
    <property type="entry name" value="PROTEIN TONB"/>
    <property type="match status" value="1"/>
</dbReference>
<dbReference type="AlphaFoldDB" id="A0A2W5TG86"/>
<name>A0A2W5TG86_9BACT</name>
<proteinExistence type="inferred from homology"/>
<comment type="caution">
    <text evidence="12">The sequence shown here is derived from an EMBL/GenBank/DDBJ whole genome shotgun (WGS) entry which is preliminary data.</text>
</comment>
<keyword evidence="8" id="KW-1133">Transmembrane helix</keyword>
<evidence type="ECO:0000313" key="13">
    <source>
        <dbReference type="Proteomes" id="UP000249061"/>
    </source>
</evidence>
<dbReference type="Pfam" id="PF03544">
    <property type="entry name" value="TonB_C"/>
    <property type="match status" value="1"/>
</dbReference>
<comment type="subcellular location">
    <subcellularLocation>
        <location evidence="1">Cell inner membrane</location>
        <topology evidence="1">Single-pass membrane protein</topology>
        <orientation evidence="1">Periplasmic side</orientation>
    </subcellularLocation>
</comment>
<feature type="compositionally biased region" description="Basic and acidic residues" evidence="10">
    <location>
        <begin position="19"/>
        <end position="44"/>
    </location>
</feature>
<keyword evidence="4" id="KW-1003">Cell membrane</keyword>
<dbReference type="InterPro" id="IPR006260">
    <property type="entry name" value="TonB/TolA_C"/>
</dbReference>
<dbReference type="InterPro" id="IPR051045">
    <property type="entry name" value="TonB-dependent_transducer"/>
</dbReference>
<evidence type="ECO:0000256" key="5">
    <source>
        <dbReference type="ARBA" id="ARBA00022519"/>
    </source>
</evidence>
<evidence type="ECO:0000256" key="4">
    <source>
        <dbReference type="ARBA" id="ARBA00022475"/>
    </source>
</evidence>
<organism evidence="12 13">
    <name type="scientific">Archangium gephyra</name>
    <dbReference type="NCBI Taxonomy" id="48"/>
    <lineage>
        <taxon>Bacteria</taxon>
        <taxon>Pseudomonadati</taxon>
        <taxon>Myxococcota</taxon>
        <taxon>Myxococcia</taxon>
        <taxon>Myxococcales</taxon>
        <taxon>Cystobacterineae</taxon>
        <taxon>Archangiaceae</taxon>
        <taxon>Archangium</taxon>
    </lineage>
</organism>
<comment type="similarity">
    <text evidence="2">Belongs to the TonB family.</text>
</comment>
<evidence type="ECO:0000259" key="11">
    <source>
        <dbReference type="PROSITE" id="PS52015"/>
    </source>
</evidence>
<dbReference type="EMBL" id="QFQP01000007">
    <property type="protein sequence ID" value="PZR14549.1"/>
    <property type="molecule type" value="Genomic_DNA"/>
</dbReference>
<keyword evidence="3" id="KW-0813">Transport</keyword>
<dbReference type="GO" id="GO:0015891">
    <property type="term" value="P:siderophore transport"/>
    <property type="evidence" value="ECO:0007669"/>
    <property type="project" value="InterPro"/>
</dbReference>
<feature type="compositionally biased region" description="Pro residues" evidence="10">
    <location>
        <begin position="1"/>
        <end position="11"/>
    </location>
</feature>
<gene>
    <name evidence="12" type="ORF">DI536_09930</name>
</gene>
<accession>A0A2W5TG86</accession>
<evidence type="ECO:0000256" key="1">
    <source>
        <dbReference type="ARBA" id="ARBA00004383"/>
    </source>
</evidence>
<dbReference type="PANTHER" id="PTHR33446">
    <property type="entry name" value="PROTEIN TONB-RELATED"/>
    <property type="match status" value="1"/>
</dbReference>